<gene>
    <name evidence="2" type="ORF">F3K02_02095</name>
</gene>
<reference evidence="2 3" key="1">
    <citation type="submission" date="2019-09" db="EMBL/GenBank/DDBJ databases">
        <title>Hydrogenophaga aromatica sp. nov., isolated from a para-xylene-degrading enrichment culture.</title>
        <authorList>
            <person name="Tancsics A."/>
            <person name="Banerjee S."/>
        </authorList>
    </citation>
    <scope>NUCLEOTIDE SEQUENCE [LARGE SCALE GENOMIC DNA]</scope>
    <source>
        <strain evidence="2 3">D2P1</strain>
    </source>
</reference>
<comment type="caution">
    <text evidence="2">The sequence shown here is derived from an EMBL/GenBank/DDBJ whole genome shotgun (WGS) entry which is preliminary data.</text>
</comment>
<proteinExistence type="predicted"/>
<keyword evidence="1" id="KW-0812">Transmembrane</keyword>
<dbReference type="AlphaFoldDB" id="A0A7Y8GSG7"/>
<feature type="transmembrane region" description="Helical" evidence="1">
    <location>
        <begin position="6"/>
        <end position="27"/>
    </location>
</feature>
<evidence type="ECO:0000256" key="1">
    <source>
        <dbReference type="SAM" id="Phobius"/>
    </source>
</evidence>
<evidence type="ECO:0000313" key="2">
    <source>
        <dbReference type="EMBL" id="NWF44046.1"/>
    </source>
</evidence>
<keyword evidence="3" id="KW-1185">Reference proteome</keyword>
<dbReference type="EMBL" id="VYGV01000003">
    <property type="protein sequence ID" value="NWF44046.1"/>
    <property type="molecule type" value="Genomic_DNA"/>
</dbReference>
<dbReference type="RefSeq" id="WP_177132848.1">
    <property type="nucleotide sequence ID" value="NZ_JAGPWB010000028.1"/>
</dbReference>
<keyword evidence="1" id="KW-0472">Membrane</keyword>
<protein>
    <submittedName>
        <fullName evidence="2">Uncharacterized protein</fullName>
    </submittedName>
</protein>
<sequence>MTFFALLGHLANFVAPALVMAALLWLGPRIGRGKRAVRWRPAVEVGVLAGAGVLVLLGGLILFGRDGKMFTYAALVLAQGTLAWWMRAR</sequence>
<keyword evidence="1" id="KW-1133">Transmembrane helix</keyword>
<evidence type="ECO:0000313" key="3">
    <source>
        <dbReference type="Proteomes" id="UP000545507"/>
    </source>
</evidence>
<feature type="transmembrane region" description="Helical" evidence="1">
    <location>
        <begin position="39"/>
        <end position="63"/>
    </location>
</feature>
<organism evidence="2 3">
    <name type="scientific">Hydrogenophaga aromaticivorans</name>
    <dbReference type="NCBI Taxonomy" id="2610898"/>
    <lineage>
        <taxon>Bacteria</taxon>
        <taxon>Pseudomonadati</taxon>
        <taxon>Pseudomonadota</taxon>
        <taxon>Betaproteobacteria</taxon>
        <taxon>Burkholderiales</taxon>
        <taxon>Comamonadaceae</taxon>
        <taxon>Hydrogenophaga</taxon>
    </lineage>
</organism>
<dbReference type="Proteomes" id="UP000545507">
    <property type="component" value="Unassembled WGS sequence"/>
</dbReference>
<name>A0A7Y8GSG7_9BURK</name>
<accession>A0A7Y8GSG7</accession>